<evidence type="ECO:0000256" key="11">
    <source>
        <dbReference type="HAMAP-Rule" id="MF_00129"/>
    </source>
</evidence>
<feature type="binding site" evidence="11">
    <location>
        <begin position="14"/>
        <end position="19"/>
    </location>
    <ligand>
        <name>FAD</name>
        <dbReference type="ChEBI" id="CHEBI:57692"/>
    </ligand>
</feature>
<gene>
    <name evidence="13" type="primary">mnmG_1</name>
    <name evidence="11" type="synonym">gidA</name>
    <name evidence="11" type="synonym">mnmG</name>
    <name evidence="13" type="ORF">JGUZn3_04960</name>
</gene>
<organism evidence="13 14">
    <name type="scientific">Entomobacter blattae</name>
    <dbReference type="NCBI Taxonomy" id="2762277"/>
    <lineage>
        <taxon>Bacteria</taxon>
        <taxon>Pseudomonadati</taxon>
        <taxon>Pseudomonadota</taxon>
        <taxon>Alphaproteobacteria</taxon>
        <taxon>Acetobacterales</taxon>
        <taxon>Acetobacteraceae</taxon>
        <taxon>Entomobacter</taxon>
    </lineage>
</organism>
<dbReference type="PANTHER" id="PTHR11806">
    <property type="entry name" value="GLUCOSE INHIBITED DIVISION PROTEIN A"/>
    <property type="match status" value="1"/>
</dbReference>
<dbReference type="RefSeq" id="WP_238996868.1">
    <property type="nucleotide sequence ID" value="NZ_CP060244.1"/>
</dbReference>
<comment type="subcellular location">
    <subcellularLocation>
        <location evidence="11">Cytoplasm</location>
    </subcellularLocation>
</comment>
<dbReference type="InterPro" id="IPR036188">
    <property type="entry name" value="FAD/NAD-bd_sf"/>
</dbReference>
<keyword evidence="14" id="KW-1185">Reference proteome</keyword>
<keyword evidence="7 11" id="KW-0274">FAD</keyword>
<evidence type="ECO:0000313" key="14">
    <source>
        <dbReference type="Proteomes" id="UP000516349"/>
    </source>
</evidence>
<comment type="subunit">
    <text evidence="9 11">Homodimer. Heterotetramer of two MnmE and two MnmG subunits.</text>
</comment>
<evidence type="ECO:0000313" key="13">
    <source>
        <dbReference type="EMBL" id="QNT77744.1"/>
    </source>
</evidence>
<evidence type="ECO:0000256" key="7">
    <source>
        <dbReference type="ARBA" id="ARBA00022827"/>
    </source>
</evidence>
<dbReference type="InterPro" id="IPR049312">
    <property type="entry name" value="GIDA_C_N"/>
</dbReference>
<dbReference type="InterPro" id="IPR004416">
    <property type="entry name" value="MnmG"/>
</dbReference>
<dbReference type="InterPro" id="IPR020595">
    <property type="entry name" value="MnmG-rel_CS"/>
</dbReference>
<dbReference type="Pfam" id="PF21680">
    <property type="entry name" value="GIDA_C_1st"/>
    <property type="match status" value="1"/>
</dbReference>
<sequence>MTKTTGLYDVLVIGGGHAGCEAAAAAARLGAKTLLITHKKETIGVMSCNPAIGGIGKGHLVREIDALDGVMARVADKAGFHFKLLNRSKGPAVHGPRAQADRYLYKKFMQEALENTQGLEIIEGAVEDIMCDDKGRVAGVFCADGKAYRSGSVVITAGTFLRGTIHFGHKVISAGRIGASPANALGQRLENMGLRMGRLKTGTPARLERSTIDWEALKEDKSDENPQPFSRLTREFANSVLSCRITATTSKTHDIIRKALHLSAVYGGEISGRGPRYCPSIEDKVVRFSERESHQIFLEPEALPGHEGDNLVYPNGISTSLPLEVQEEMMKTIPGLSHARIVTPGYAVEYDYIDPRELLPTLELKKVPGLFLAGQINGTTGYEEAAAQGLLAGLNAALVAGGGRGIILSRGQAYLGVMVDDLTTQGVTEPYRMFTSRSEYRLTLRADNADLRLTAIGIELGCISSERAALFSAESKQIKEALARANTAEFLPSQIAASGLDVSFDGRKRSLIDMLASGISIERLIGLAPWILGLSDRVRDHLVTEARYGGYIARQNREIEQLEVESKILFPQNLDYGLIGGLSNEMKERLEAVRPPDFSSAQRIPGITPSALMAVLTYVRQKNRDVSRETQRAPL</sequence>
<comment type="function">
    <text evidence="2 11">NAD-binding protein involved in the addition of a carboxymethylaminomethyl (cmnm) group at the wobble position (U34) of certain tRNAs, forming tRNA-cmnm(5)s(2)U34.</text>
</comment>
<evidence type="ECO:0000256" key="6">
    <source>
        <dbReference type="ARBA" id="ARBA00022694"/>
    </source>
</evidence>
<dbReference type="Gene3D" id="1.10.150.570">
    <property type="entry name" value="GidA associated domain, C-terminal subdomain"/>
    <property type="match status" value="1"/>
</dbReference>
<dbReference type="NCBIfam" id="TIGR00136">
    <property type="entry name" value="mnmG_gidA"/>
    <property type="match status" value="1"/>
</dbReference>
<dbReference type="GO" id="GO:0030488">
    <property type="term" value="P:tRNA methylation"/>
    <property type="evidence" value="ECO:0007669"/>
    <property type="project" value="TreeGrafter"/>
</dbReference>
<dbReference type="GO" id="GO:0050660">
    <property type="term" value="F:flavin adenine dinucleotide binding"/>
    <property type="evidence" value="ECO:0007669"/>
    <property type="project" value="UniProtKB-UniRule"/>
</dbReference>
<dbReference type="EMBL" id="CP060244">
    <property type="protein sequence ID" value="QNT77744.1"/>
    <property type="molecule type" value="Genomic_DNA"/>
</dbReference>
<evidence type="ECO:0000256" key="5">
    <source>
        <dbReference type="ARBA" id="ARBA00022630"/>
    </source>
</evidence>
<keyword evidence="8 11" id="KW-0520">NAD</keyword>
<dbReference type="FunFam" id="3.50.50.60:FF:000002">
    <property type="entry name" value="tRNA uridine 5-carboxymethylaminomethyl modification enzyme MnmG"/>
    <property type="match status" value="1"/>
</dbReference>
<dbReference type="FunFam" id="3.50.50.60:FF:000082">
    <property type="entry name" value="protein MTO1 homolog, mitochondrial isoform X1"/>
    <property type="match status" value="1"/>
</dbReference>
<dbReference type="Pfam" id="PF13932">
    <property type="entry name" value="SAM_GIDA_C"/>
    <property type="match status" value="1"/>
</dbReference>
<dbReference type="KEGG" id="ebla:JGUZn3_04960"/>
<feature type="binding site" evidence="11">
    <location>
        <begin position="274"/>
        <end position="288"/>
    </location>
    <ligand>
        <name>NAD(+)</name>
        <dbReference type="ChEBI" id="CHEBI:57540"/>
    </ligand>
</feature>
<dbReference type="PANTHER" id="PTHR11806:SF0">
    <property type="entry name" value="PROTEIN MTO1 HOMOLOG, MITOCHONDRIAL"/>
    <property type="match status" value="1"/>
</dbReference>
<evidence type="ECO:0000256" key="2">
    <source>
        <dbReference type="ARBA" id="ARBA00003717"/>
    </source>
</evidence>
<dbReference type="GO" id="GO:0002098">
    <property type="term" value="P:tRNA wobble uridine modification"/>
    <property type="evidence" value="ECO:0007669"/>
    <property type="project" value="InterPro"/>
</dbReference>
<keyword evidence="5 11" id="KW-0285">Flavoprotein</keyword>
<dbReference type="GO" id="GO:0005829">
    <property type="term" value="C:cytosol"/>
    <property type="evidence" value="ECO:0007669"/>
    <property type="project" value="TreeGrafter"/>
</dbReference>
<dbReference type="InterPro" id="IPR047001">
    <property type="entry name" value="MnmG_C_subdom"/>
</dbReference>
<keyword evidence="11" id="KW-0963">Cytoplasm</keyword>
<proteinExistence type="inferred from homology"/>
<dbReference type="AlphaFoldDB" id="A0A7H1NPN4"/>
<dbReference type="SMART" id="SM01228">
    <property type="entry name" value="GIDA_assoc_3"/>
    <property type="match status" value="1"/>
</dbReference>
<evidence type="ECO:0000256" key="3">
    <source>
        <dbReference type="ARBA" id="ARBA00007653"/>
    </source>
</evidence>
<accession>A0A7H1NPN4</accession>
<dbReference type="InterPro" id="IPR026904">
    <property type="entry name" value="MnmG_C"/>
</dbReference>
<evidence type="ECO:0000256" key="9">
    <source>
        <dbReference type="ARBA" id="ARBA00025948"/>
    </source>
</evidence>
<dbReference type="InterPro" id="IPR002218">
    <property type="entry name" value="MnmG-rel"/>
</dbReference>
<reference evidence="13 14" key="1">
    <citation type="submission" date="2020-08" db="EMBL/GenBank/DDBJ databases">
        <title>Complete genome sequence of Entomobacter blattae G55GP.</title>
        <authorList>
            <person name="Poehlein A."/>
            <person name="Guzman J."/>
            <person name="Daniel R."/>
            <person name="Vilcinskas A."/>
        </authorList>
    </citation>
    <scope>NUCLEOTIDE SEQUENCE [LARGE SCALE GENOMIC DNA]</scope>
    <source>
        <strain evidence="13 14">G55GP</strain>
    </source>
</reference>
<dbReference type="HAMAP" id="MF_00129">
    <property type="entry name" value="MnmG_GidA"/>
    <property type="match status" value="1"/>
</dbReference>
<dbReference type="Pfam" id="PF01134">
    <property type="entry name" value="GIDA"/>
    <property type="match status" value="1"/>
</dbReference>
<dbReference type="Proteomes" id="UP000516349">
    <property type="component" value="Chromosome"/>
</dbReference>
<protein>
    <recommendedName>
        <fullName evidence="4 11">tRNA uridine 5-carboxymethylaminomethyl modification enzyme MnmG</fullName>
    </recommendedName>
    <alternativeName>
        <fullName evidence="10 11">Glucose-inhibited division protein A</fullName>
    </alternativeName>
</protein>
<keyword evidence="6 11" id="KW-0819">tRNA processing</keyword>
<evidence type="ECO:0000256" key="10">
    <source>
        <dbReference type="ARBA" id="ARBA00031800"/>
    </source>
</evidence>
<comment type="caution">
    <text evidence="11">Lacks conserved residue(s) required for the propagation of feature annotation.</text>
</comment>
<dbReference type="Gene3D" id="3.50.50.60">
    <property type="entry name" value="FAD/NAD(P)-binding domain"/>
    <property type="match status" value="2"/>
</dbReference>
<evidence type="ECO:0000256" key="1">
    <source>
        <dbReference type="ARBA" id="ARBA00001974"/>
    </source>
</evidence>
<evidence type="ECO:0000259" key="12">
    <source>
        <dbReference type="SMART" id="SM01228"/>
    </source>
</evidence>
<dbReference type="SUPFAM" id="SSF51905">
    <property type="entry name" value="FAD/NAD(P)-binding domain"/>
    <property type="match status" value="1"/>
</dbReference>
<comment type="similarity">
    <text evidence="3 11">Belongs to the MnmG family.</text>
</comment>
<evidence type="ECO:0000256" key="8">
    <source>
        <dbReference type="ARBA" id="ARBA00023027"/>
    </source>
</evidence>
<evidence type="ECO:0000256" key="4">
    <source>
        <dbReference type="ARBA" id="ARBA00020461"/>
    </source>
</evidence>
<feature type="domain" description="tRNA uridine 5-carboxymethylaminomethyl modification enzyme C-terminal subdomain" evidence="12">
    <location>
        <begin position="546"/>
        <end position="617"/>
    </location>
</feature>
<comment type="cofactor">
    <cofactor evidence="1 11">
        <name>FAD</name>
        <dbReference type="ChEBI" id="CHEBI:57692"/>
    </cofactor>
</comment>
<name>A0A7H1NPN4_9PROT</name>
<dbReference type="InterPro" id="IPR044920">
    <property type="entry name" value="MnmG_C_subdom_sf"/>
</dbReference>
<dbReference type="PROSITE" id="PS01280">
    <property type="entry name" value="GIDA_1"/>
    <property type="match status" value="1"/>
</dbReference>
<dbReference type="InterPro" id="IPR040131">
    <property type="entry name" value="MnmG_N"/>
</dbReference>
<dbReference type="PROSITE" id="PS01281">
    <property type="entry name" value="GIDA_2"/>
    <property type="match status" value="1"/>
</dbReference>